<protein>
    <submittedName>
        <fullName evidence="2">Gliding motility-associated C-terminal domain-containing protein</fullName>
    </submittedName>
</protein>
<accession>A0A5C1I6D5</accession>
<keyword evidence="3" id="KW-1185">Reference proteome</keyword>
<dbReference type="Gene3D" id="2.60.40.10">
    <property type="entry name" value="Immunoglobulins"/>
    <property type="match status" value="3"/>
</dbReference>
<dbReference type="KEGG" id="mrub:DEO27_026220"/>
<feature type="chain" id="PRO_5022960171" evidence="1">
    <location>
        <begin position="24"/>
        <end position="638"/>
    </location>
</feature>
<dbReference type="EMBL" id="CP043450">
    <property type="protein sequence ID" value="QEM13356.1"/>
    <property type="molecule type" value="Genomic_DNA"/>
</dbReference>
<dbReference type="RefSeq" id="WP_112574645.1">
    <property type="nucleotide sequence ID" value="NZ_CP043450.1"/>
</dbReference>
<dbReference type="Proteomes" id="UP000251402">
    <property type="component" value="Chromosome"/>
</dbReference>
<dbReference type="Gene3D" id="2.60.120.260">
    <property type="entry name" value="Galactose-binding domain-like"/>
    <property type="match status" value="1"/>
</dbReference>
<evidence type="ECO:0000313" key="3">
    <source>
        <dbReference type="Proteomes" id="UP000251402"/>
    </source>
</evidence>
<dbReference type="InterPro" id="IPR026341">
    <property type="entry name" value="T9SS_type_B"/>
</dbReference>
<feature type="signal peptide" evidence="1">
    <location>
        <begin position="1"/>
        <end position="23"/>
    </location>
</feature>
<dbReference type="InterPro" id="IPR013783">
    <property type="entry name" value="Ig-like_fold"/>
</dbReference>
<organism evidence="2 3">
    <name type="scientific">Mucilaginibacter rubeus</name>
    <dbReference type="NCBI Taxonomy" id="2027860"/>
    <lineage>
        <taxon>Bacteria</taxon>
        <taxon>Pseudomonadati</taxon>
        <taxon>Bacteroidota</taxon>
        <taxon>Sphingobacteriia</taxon>
        <taxon>Sphingobacteriales</taxon>
        <taxon>Sphingobacteriaceae</taxon>
        <taxon>Mucilaginibacter</taxon>
    </lineage>
</organism>
<name>A0A5C1I6D5_9SPHI</name>
<keyword evidence="1" id="KW-0732">Signal</keyword>
<evidence type="ECO:0000256" key="1">
    <source>
        <dbReference type="SAM" id="SignalP"/>
    </source>
</evidence>
<evidence type="ECO:0000313" key="2">
    <source>
        <dbReference type="EMBL" id="QEM13356.1"/>
    </source>
</evidence>
<dbReference type="Pfam" id="PF13585">
    <property type="entry name" value="CHU_C"/>
    <property type="match status" value="1"/>
</dbReference>
<proteinExistence type="predicted"/>
<dbReference type="AlphaFoldDB" id="A0A5C1I6D5"/>
<gene>
    <name evidence="2" type="ORF">DEO27_026220</name>
</gene>
<sequence>MEAKKLLPLISFFLILLVRKTNAQSLGDPVVSITFGSGTSTHSGALPADSGSTSYPYSSADFPSDGYYTIENTTAGAGNVWWSATDHTGNTGGYMMVVNASRSLTDYFYKRTITGLCSNTTYQFSAWVVNLLRSNDISPPNITFAIEKTDGTTIQSYNTGTIARTSGTYKWVQESFNFTLPAGVGDVVIKMINNSAGGAPANDLAIDDIVFRPYGPVIAASFSSSSSTLTAAACSDVPQTYTLSTTIPSGYTVLWQSKNGNGAWTDLTGTNSTSSTYQIVSPTVAGTYYYRAVTAQAGNINSALCRSASNVLTLTVGAPPSSTATANTPVCAGTTLSLNASTGVSYKWTGPNGFTSVLQNPTIDNVTAAAAGNYSVTIKSSSGCEVTVPLSVIVNAQPVAAVAPVEPICEGSSVTLNASGGSTYSWSPTTGLSDAGIANPVASPTDTTLYTVTVSNGTCTSTAQVQVNVLKKPVANAGPDRHITHGQSVTLNGSAKGTNVSYYWTPTDNLSSSLELKPTASPLEDITYTLHVVSNSGCGDEATDEVFVRVYKKVVIPNTFTPNGDGVNDTWNIEALDTYPTSTTQVFNRYGGLVFKSTGYPKAWDGKYSGQDIPSGTYYYVIDLKNGNVMSGWVMVMR</sequence>
<reference evidence="2" key="1">
    <citation type="submission" date="2019-08" db="EMBL/GenBank/DDBJ databases">
        <title>Comparative genome analysis confer to the adaptation heavy metal polluted environment.</title>
        <authorList>
            <person name="Li Y."/>
        </authorList>
    </citation>
    <scope>NUCLEOTIDE SEQUENCE [LARGE SCALE GENOMIC DNA]</scope>
    <source>
        <strain evidence="2">P1</strain>
    </source>
</reference>
<dbReference type="NCBIfam" id="TIGR04131">
    <property type="entry name" value="Bac_Flav_CTERM"/>
    <property type="match status" value="1"/>
</dbReference>
<dbReference type="OrthoDB" id="1652165at2"/>